<sequence length="399" mass="45541">MKYGMKNILFSLFVFSLICPVAAQTAGTERTAADNTIALREIQSSFFSVSTHKTFHLIFPNEVKYFSIGDENVAGEKIEAYPCAIRLKSVVQSFEGLTNMSVVTADGQYYSYNVSFVPELQETYLQVGRSYMRPPVIAVNDNQQSHLIFPDKIMYVDYGTEDVEVVKASGVDNIIAVRASAPFSSETNVSVVTQSGKFYTFDLKFAEKPSHLSYVVDPTAKTEEKRIALLDNKELNSVQRESLRKKVNACFPSLNKLHKDYAGIRFSITNVIIDKDILFFKFRIVNYSNIDYVPDFVRFYIQDSKFRKKTAIQQIEQIPLFFFDYPERIGAHETKDFTAALNKFTIPDKKKLVIEMQEREGGRHFLYKLDNKPIISAEILNPKRKSGTGKMDFPVRNNP</sequence>
<dbReference type="Pfam" id="PF13595">
    <property type="entry name" value="DUF4138"/>
    <property type="match status" value="2"/>
</dbReference>
<name>A0A414BC09_BACUN</name>
<protein>
    <submittedName>
        <fullName evidence="3">Conjugative transposon protein TraN</fullName>
    </submittedName>
</protein>
<evidence type="ECO:0000313" key="4">
    <source>
        <dbReference type="Proteomes" id="UP000283680"/>
    </source>
</evidence>
<keyword evidence="1" id="KW-0732">Signal</keyword>
<dbReference type="AlphaFoldDB" id="A0A414BC09"/>
<proteinExistence type="predicted"/>
<comment type="caution">
    <text evidence="3">The sequence shown here is derived from an EMBL/GenBank/DDBJ whole genome shotgun (WGS) entry which is preliminary data.</text>
</comment>
<evidence type="ECO:0000313" key="2">
    <source>
        <dbReference type="EMBL" id="RGQ47545.1"/>
    </source>
</evidence>
<evidence type="ECO:0000256" key="1">
    <source>
        <dbReference type="SAM" id="SignalP"/>
    </source>
</evidence>
<dbReference type="Proteomes" id="UP000283680">
    <property type="component" value="Unassembled WGS sequence"/>
</dbReference>
<evidence type="ECO:0000313" key="5">
    <source>
        <dbReference type="Proteomes" id="UP000284514"/>
    </source>
</evidence>
<organism evidence="3 5">
    <name type="scientific">Bacteroides uniformis</name>
    <dbReference type="NCBI Taxonomy" id="820"/>
    <lineage>
        <taxon>Bacteria</taxon>
        <taxon>Pseudomonadati</taxon>
        <taxon>Bacteroidota</taxon>
        <taxon>Bacteroidia</taxon>
        <taxon>Bacteroidales</taxon>
        <taxon>Bacteroidaceae</taxon>
        <taxon>Bacteroides</taxon>
    </lineage>
</organism>
<gene>
    <name evidence="3" type="primary">traN</name>
    <name evidence="3" type="ORF">DW831_16995</name>
    <name evidence="2" type="ORF">DWY92_19215</name>
</gene>
<evidence type="ECO:0000313" key="3">
    <source>
        <dbReference type="EMBL" id="RHC71711.1"/>
    </source>
</evidence>
<feature type="signal peptide" evidence="1">
    <location>
        <begin position="1"/>
        <end position="23"/>
    </location>
</feature>
<reference evidence="4 5" key="1">
    <citation type="submission" date="2018-08" db="EMBL/GenBank/DDBJ databases">
        <title>A genome reference for cultivated species of the human gut microbiota.</title>
        <authorList>
            <person name="Zou Y."/>
            <person name="Xue W."/>
            <person name="Luo G."/>
        </authorList>
    </citation>
    <scope>NUCLEOTIDE SEQUENCE [LARGE SCALE GENOMIC DNA]</scope>
    <source>
        <strain evidence="2 4">AF28-11</strain>
        <strain evidence="3 5">AM34-25</strain>
    </source>
</reference>
<dbReference type="Proteomes" id="UP000284514">
    <property type="component" value="Unassembled WGS sequence"/>
</dbReference>
<dbReference type="InterPro" id="IPR022298">
    <property type="entry name" value="Conjug_transposon_TraN"/>
</dbReference>
<accession>A0A414BC09</accession>
<feature type="chain" id="PRO_5036104843" evidence="1">
    <location>
        <begin position="24"/>
        <end position="399"/>
    </location>
</feature>
<dbReference type="EMBL" id="QSIF01000036">
    <property type="protein sequence ID" value="RHC71711.1"/>
    <property type="molecule type" value="Genomic_DNA"/>
</dbReference>
<dbReference type="NCBIfam" id="TIGR03780">
    <property type="entry name" value="Bac_Flav_CT_N"/>
    <property type="match status" value="1"/>
</dbReference>
<dbReference type="EMBL" id="QRTH01000015">
    <property type="protein sequence ID" value="RGQ47545.1"/>
    <property type="molecule type" value="Genomic_DNA"/>
</dbReference>